<reference evidence="1" key="1">
    <citation type="journal article" date="2012" name="Genes Dev.">
        <title>A molecular wound response program associated with regeneration initiation in planarians.</title>
        <authorList>
            <person name="Wenemoser D."/>
            <person name="Lapan S.W."/>
            <person name="Wilkinson A.W."/>
            <person name="Bell G.W."/>
            <person name="Reddien P.W."/>
        </authorList>
    </citation>
    <scope>NUCLEOTIDE SEQUENCE</scope>
</reference>
<dbReference type="GO" id="GO:0009263">
    <property type="term" value="P:deoxyribonucleotide biosynthetic process"/>
    <property type="evidence" value="ECO:0007669"/>
    <property type="project" value="InterPro"/>
</dbReference>
<proteinExistence type="evidence at transcript level"/>
<name>I1ZIH2_SCHMD</name>
<dbReference type="AlphaFoldDB" id="I1ZIH2"/>
<dbReference type="EMBL" id="JX010583">
    <property type="protein sequence ID" value="AFJ24826.1"/>
    <property type="molecule type" value="mRNA"/>
</dbReference>
<protein>
    <submittedName>
        <fullName evidence="1">Ribonucleoside diphosphate reductase subunit M2</fullName>
    </submittedName>
</protein>
<dbReference type="GO" id="GO:0016491">
    <property type="term" value="F:oxidoreductase activity"/>
    <property type="evidence" value="ECO:0007669"/>
    <property type="project" value="InterPro"/>
</dbReference>
<dbReference type="PANTHER" id="PTHR23409:SF18">
    <property type="entry name" value="RIBONUCLEOSIDE-DIPHOSPHATE REDUCTASE SUBUNIT M2"/>
    <property type="match status" value="1"/>
</dbReference>
<dbReference type="SUPFAM" id="SSF47240">
    <property type="entry name" value="Ferritin-like"/>
    <property type="match status" value="1"/>
</dbReference>
<dbReference type="PANTHER" id="PTHR23409">
    <property type="entry name" value="RIBONUCLEOSIDE-DIPHOSPHATE REDUCTASE SMALL CHAIN"/>
    <property type="match status" value="1"/>
</dbReference>
<dbReference type="OrthoDB" id="9831894at2759"/>
<dbReference type="InterPro" id="IPR009078">
    <property type="entry name" value="Ferritin-like_SF"/>
</dbReference>
<dbReference type="Pfam" id="PF00268">
    <property type="entry name" value="Ribonuc_red_sm"/>
    <property type="match status" value="1"/>
</dbReference>
<accession>I1ZIH2</accession>
<dbReference type="InterPro" id="IPR000358">
    <property type="entry name" value="RNR_small_fam"/>
</dbReference>
<sequence>MSLSDITNIRIHKDRRSEILDRNEPLLISNEKRFVLFPIQYNDIYAAYQVISSKFYIPQQFGTETYSLNSLPIGEREIIERILLYWSYYNEQSLIFKMNNDIQIPEARCFFGFQINSQINHRELFSILLRSVNYKHDLMDNKIELLTNLLENESFGGRLITYSAMESICISSLYILKMLLLKSDELKYLIIRIDAVLNDKSEYTKFGAILFRHCINKPNESKFHSIIKQIVEAEIEFLVNIIGSSICSFNQSPLSEFVQFEADKICDLFKFQRIYKGENPFK</sequence>
<evidence type="ECO:0000313" key="1">
    <source>
        <dbReference type="EMBL" id="AFJ24826.1"/>
    </source>
</evidence>
<dbReference type="Gene3D" id="1.10.620.20">
    <property type="entry name" value="Ribonucleotide Reductase, subunit A"/>
    <property type="match status" value="1"/>
</dbReference>
<organism evidence="1">
    <name type="scientific">Schmidtea mediterranea</name>
    <name type="common">Freshwater planarian flatworm</name>
    <dbReference type="NCBI Taxonomy" id="79327"/>
    <lineage>
        <taxon>Eukaryota</taxon>
        <taxon>Metazoa</taxon>
        <taxon>Spiralia</taxon>
        <taxon>Lophotrochozoa</taxon>
        <taxon>Platyhelminthes</taxon>
        <taxon>Rhabditophora</taxon>
        <taxon>Seriata</taxon>
        <taxon>Tricladida</taxon>
        <taxon>Continenticola</taxon>
        <taxon>Geoplanoidea</taxon>
        <taxon>Dugesiidae</taxon>
        <taxon>Schmidtea</taxon>
    </lineage>
</organism>
<dbReference type="InterPro" id="IPR012348">
    <property type="entry name" value="RNR-like"/>
</dbReference>